<dbReference type="AlphaFoldDB" id="A0A2T6G5C4"/>
<evidence type="ECO:0000313" key="2">
    <source>
        <dbReference type="Proteomes" id="UP000244184"/>
    </source>
</evidence>
<dbReference type="Proteomes" id="UP000244184">
    <property type="component" value="Unassembled WGS sequence"/>
</dbReference>
<organism evidence="1 2">
    <name type="scientific">Paenibacillus elgii</name>
    <dbReference type="NCBI Taxonomy" id="189691"/>
    <lineage>
        <taxon>Bacteria</taxon>
        <taxon>Bacillati</taxon>
        <taxon>Bacillota</taxon>
        <taxon>Bacilli</taxon>
        <taxon>Bacillales</taxon>
        <taxon>Paenibacillaceae</taxon>
        <taxon>Paenibacillus</taxon>
    </lineage>
</organism>
<accession>A0A2T6G5C4</accession>
<evidence type="ECO:0000313" key="1">
    <source>
        <dbReference type="EMBL" id="PUA39361.1"/>
    </source>
</evidence>
<protein>
    <submittedName>
        <fullName evidence="1">Uncharacterized protein</fullName>
    </submittedName>
</protein>
<sequence length="70" mass="8277">MCATMTIHDIFHTYSIIIPLMPEKTYGPETPASSRNFRWLTAKNFFIKGNRMGLGRVYWLSLKKERRILK</sequence>
<dbReference type="EMBL" id="PYHP01000022">
    <property type="protein sequence ID" value="PUA39361.1"/>
    <property type="molecule type" value="Genomic_DNA"/>
</dbReference>
<reference evidence="1 2" key="1">
    <citation type="submission" date="2018-03" db="EMBL/GenBank/DDBJ databases">
        <title>Genome sequence of Paenibacillus elgii strain AC13 an antimicrobial compound producing bacteria.</title>
        <authorList>
            <person name="Kurokawa A.S."/>
            <person name="Araujo J.F."/>
            <person name="Costa R.A."/>
            <person name="Ortega D.B."/>
            <person name="Pires A.S."/>
            <person name="Pappas G.J.Jr."/>
            <person name="Franco O.L."/>
            <person name="Barreto C."/>
            <person name="Magalhaes B.S."/>
            <person name="Kruger R.H."/>
        </authorList>
    </citation>
    <scope>NUCLEOTIDE SEQUENCE [LARGE SCALE GENOMIC DNA]</scope>
    <source>
        <strain evidence="1 2">AC13</strain>
    </source>
</reference>
<proteinExistence type="predicted"/>
<name>A0A2T6G5C4_9BACL</name>
<gene>
    <name evidence="1" type="ORF">C8Z91_07970</name>
</gene>
<comment type="caution">
    <text evidence="1">The sequence shown here is derived from an EMBL/GenBank/DDBJ whole genome shotgun (WGS) entry which is preliminary data.</text>
</comment>